<reference evidence="2 3" key="1">
    <citation type="submission" date="2014-06" db="EMBL/GenBank/DDBJ databases">
        <title>Draft genome sequence of Bacillus gaemokensis JCM 15801 (MCCC 1A00707).</title>
        <authorList>
            <person name="Lai Q."/>
            <person name="Liu Y."/>
            <person name="Shao Z."/>
        </authorList>
    </citation>
    <scope>NUCLEOTIDE SEQUENCE [LARGE SCALE GENOMIC DNA]</scope>
    <source>
        <strain evidence="2 3">JCM 15801</strain>
    </source>
</reference>
<name>A0A073KEQ8_9BACI</name>
<keyword evidence="1" id="KW-0812">Transmembrane</keyword>
<evidence type="ECO:0000313" key="3">
    <source>
        <dbReference type="Proteomes" id="UP000027778"/>
    </source>
</evidence>
<gene>
    <name evidence="2" type="ORF">BAGA_18365</name>
</gene>
<keyword evidence="1" id="KW-1133">Transmembrane helix</keyword>
<keyword evidence="3" id="KW-1185">Reference proteome</keyword>
<feature type="transmembrane region" description="Helical" evidence="1">
    <location>
        <begin position="51"/>
        <end position="70"/>
    </location>
</feature>
<feature type="transmembrane region" description="Helical" evidence="1">
    <location>
        <begin position="20"/>
        <end position="39"/>
    </location>
</feature>
<evidence type="ECO:0000256" key="1">
    <source>
        <dbReference type="SAM" id="Phobius"/>
    </source>
</evidence>
<comment type="caution">
    <text evidence="2">The sequence shown here is derived from an EMBL/GenBank/DDBJ whole genome shotgun (WGS) entry which is preliminary data.</text>
</comment>
<evidence type="ECO:0000313" key="2">
    <source>
        <dbReference type="EMBL" id="KEK25055.1"/>
    </source>
</evidence>
<dbReference type="Proteomes" id="UP000027778">
    <property type="component" value="Unassembled WGS sequence"/>
</dbReference>
<protein>
    <submittedName>
        <fullName evidence="2">Uncharacterized protein</fullName>
    </submittedName>
</protein>
<keyword evidence="1" id="KW-0472">Membrane</keyword>
<dbReference type="RefSeq" id="WP_033673710.1">
    <property type="nucleotide sequence ID" value="NZ_JOTM01000003.1"/>
</dbReference>
<organism evidence="2 3">
    <name type="scientific">Bacillus gaemokensis</name>
    <dbReference type="NCBI Taxonomy" id="574375"/>
    <lineage>
        <taxon>Bacteria</taxon>
        <taxon>Bacillati</taxon>
        <taxon>Bacillota</taxon>
        <taxon>Bacilli</taxon>
        <taxon>Bacillales</taxon>
        <taxon>Bacillaceae</taxon>
        <taxon>Bacillus</taxon>
        <taxon>Bacillus cereus group</taxon>
    </lineage>
</organism>
<dbReference type="AlphaFoldDB" id="A0A073KEQ8"/>
<sequence>MESSIDKTLDFLFGGNNSTLLVANFIFSIILIIIGLVLIKSRKNNQKSTIGSTLVVIGLAVTVFNLVRIVL</sequence>
<dbReference type="EMBL" id="JOTM01000003">
    <property type="protein sequence ID" value="KEK25055.1"/>
    <property type="molecule type" value="Genomic_DNA"/>
</dbReference>
<accession>A0A073KEQ8</accession>
<proteinExistence type="predicted"/>